<comment type="caution">
    <text evidence="2">The sequence shown here is derived from an EMBL/GenBank/DDBJ whole genome shotgun (WGS) entry which is preliminary data.</text>
</comment>
<keyword evidence="3" id="KW-1185">Reference proteome</keyword>
<feature type="region of interest" description="Disordered" evidence="1">
    <location>
        <begin position="67"/>
        <end position="103"/>
    </location>
</feature>
<sequence>MLGNMDQLQSDDLKIFMEYSTGNSKSSLTPDRNGWTLTEDTLDFHWFDGDCTLQSVFDAVVHGKNEHNNIGNVTVDDSEVAESDADESKDSDSSDEGASTENE</sequence>
<proteinExistence type="predicted"/>
<feature type="compositionally biased region" description="Acidic residues" evidence="1">
    <location>
        <begin position="76"/>
        <end position="85"/>
    </location>
</feature>
<evidence type="ECO:0000256" key="1">
    <source>
        <dbReference type="SAM" id="MobiDB-lite"/>
    </source>
</evidence>
<accession>A0A4C1ZVL9</accession>
<dbReference type="Proteomes" id="UP000299102">
    <property type="component" value="Unassembled WGS sequence"/>
</dbReference>
<dbReference type="OrthoDB" id="6430887at2759"/>
<evidence type="ECO:0000313" key="3">
    <source>
        <dbReference type="Proteomes" id="UP000299102"/>
    </source>
</evidence>
<protein>
    <submittedName>
        <fullName evidence="2">Uncharacterized protein</fullName>
    </submittedName>
</protein>
<gene>
    <name evidence="2" type="ORF">EVAR_66006_1</name>
</gene>
<reference evidence="2 3" key="1">
    <citation type="journal article" date="2019" name="Commun. Biol.">
        <title>The bagworm genome reveals a unique fibroin gene that provides high tensile strength.</title>
        <authorList>
            <person name="Kono N."/>
            <person name="Nakamura H."/>
            <person name="Ohtoshi R."/>
            <person name="Tomita M."/>
            <person name="Numata K."/>
            <person name="Arakawa K."/>
        </authorList>
    </citation>
    <scope>NUCLEOTIDE SEQUENCE [LARGE SCALE GENOMIC DNA]</scope>
</reference>
<name>A0A4C1ZVL9_EUMVA</name>
<dbReference type="EMBL" id="BGZK01002115">
    <property type="protein sequence ID" value="GBP90823.1"/>
    <property type="molecule type" value="Genomic_DNA"/>
</dbReference>
<organism evidence="2 3">
    <name type="scientific">Eumeta variegata</name>
    <name type="common">Bagworm moth</name>
    <name type="synonym">Eumeta japonica</name>
    <dbReference type="NCBI Taxonomy" id="151549"/>
    <lineage>
        <taxon>Eukaryota</taxon>
        <taxon>Metazoa</taxon>
        <taxon>Ecdysozoa</taxon>
        <taxon>Arthropoda</taxon>
        <taxon>Hexapoda</taxon>
        <taxon>Insecta</taxon>
        <taxon>Pterygota</taxon>
        <taxon>Neoptera</taxon>
        <taxon>Endopterygota</taxon>
        <taxon>Lepidoptera</taxon>
        <taxon>Glossata</taxon>
        <taxon>Ditrysia</taxon>
        <taxon>Tineoidea</taxon>
        <taxon>Psychidae</taxon>
        <taxon>Oiketicinae</taxon>
        <taxon>Eumeta</taxon>
    </lineage>
</organism>
<dbReference type="AlphaFoldDB" id="A0A4C1ZVL9"/>
<evidence type="ECO:0000313" key="2">
    <source>
        <dbReference type="EMBL" id="GBP90823.1"/>
    </source>
</evidence>